<accession>A0A1G7GK32</accession>
<sequence length="460" mass="49507">MEKLKRRSALTGLGALSFGMLTPSLSKGDVLAKPYTVKQQTITTDILVVGGGTAGVVAAIQAGRAGRKVILVENGSQLGGTTTTGGVAFPGIFFAWGKQVISGIGWEMVQEAVAMNDDTLPDFSIPHGRQHPKHQVRLNGQLYALLIEEKCVEAGVKIRFYETPVSASFDKGNWTVDTIGKGTSTRIICNQLIDCTGNAYVASIAGFNVLREAVIQPGTLQFQLGGYDFQSLDLKMIQARYQEEIAKGNLIKSDFRNNIAGLLRSGGDNIQHVLGADSTTSETHTVANLKGRSSLLQTLRFLRTLPGCEKIRLVDMQNETAVRETYRIDGHYQITKTDYVTGKVFDDAVSYSYYPIDVHDENGVVPDHLKEGVVPTVPLRALIPKNSRNFLVAGRCVSSDRLANSALRVQASCMGMGQAAGAAAVLANMQNKSPLEVGLEDLRKLIESHGGIVPGTGQKG</sequence>
<evidence type="ECO:0000256" key="3">
    <source>
        <dbReference type="ARBA" id="ARBA00023002"/>
    </source>
</evidence>
<dbReference type="AlphaFoldDB" id="A0A1G7GK32"/>
<organism evidence="6 7">
    <name type="scientific">Dyadobacter soli</name>
    <dbReference type="NCBI Taxonomy" id="659014"/>
    <lineage>
        <taxon>Bacteria</taxon>
        <taxon>Pseudomonadati</taxon>
        <taxon>Bacteroidota</taxon>
        <taxon>Cytophagia</taxon>
        <taxon>Cytophagales</taxon>
        <taxon>Spirosomataceae</taxon>
        <taxon>Dyadobacter</taxon>
    </lineage>
</organism>
<keyword evidence="3" id="KW-0560">Oxidoreductase</keyword>
<keyword evidence="2" id="KW-0479">Metal-binding</keyword>
<dbReference type="GO" id="GO:0046872">
    <property type="term" value="F:metal ion binding"/>
    <property type="evidence" value="ECO:0007669"/>
    <property type="project" value="UniProtKB-KW"/>
</dbReference>
<name>A0A1G7GK32_9BACT</name>
<dbReference type="InterPro" id="IPR039650">
    <property type="entry name" value="HdrA-like"/>
</dbReference>
<dbReference type="EMBL" id="FNAN01000007">
    <property type="protein sequence ID" value="SDE88464.1"/>
    <property type="molecule type" value="Genomic_DNA"/>
</dbReference>
<dbReference type="RefSeq" id="WP_090150589.1">
    <property type="nucleotide sequence ID" value="NZ_FNAN01000007.1"/>
</dbReference>
<evidence type="ECO:0000313" key="7">
    <source>
        <dbReference type="Proteomes" id="UP000198748"/>
    </source>
</evidence>
<keyword evidence="7" id="KW-1185">Reference proteome</keyword>
<dbReference type="InterPro" id="IPR036188">
    <property type="entry name" value="FAD/NAD-bd_sf"/>
</dbReference>
<dbReference type="PANTHER" id="PTHR43498:SF1">
    <property type="entry name" value="COB--COM HETERODISULFIDE REDUCTASE IRON-SULFUR SUBUNIT A"/>
    <property type="match status" value="1"/>
</dbReference>
<dbReference type="GO" id="GO:0016491">
    <property type="term" value="F:oxidoreductase activity"/>
    <property type="evidence" value="ECO:0007669"/>
    <property type="project" value="UniProtKB-KW"/>
</dbReference>
<keyword evidence="5" id="KW-0411">Iron-sulfur</keyword>
<dbReference type="Gene3D" id="3.50.50.60">
    <property type="entry name" value="FAD/NAD(P)-binding domain"/>
    <property type="match status" value="1"/>
</dbReference>
<proteinExistence type="predicted"/>
<gene>
    <name evidence="6" type="ORF">SAMN04487996_107281</name>
</gene>
<evidence type="ECO:0000256" key="1">
    <source>
        <dbReference type="ARBA" id="ARBA00022485"/>
    </source>
</evidence>
<keyword evidence="4" id="KW-0408">Iron</keyword>
<evidence type="ECO:0000256" key="5">
    <source>
        <dbReference type="ARBA" id="ARBA00023014"/>
    </source>
</evidence>
<protein>
    <submittedName>
        <fullName evidence="6">FAD dependent oxidoreductase</fullName>
    </submittedName>
</protein>
<dbReference type="OrthoDB" id="9777740at2"/>
<dbReference type="GO" id="GO:0051539">
    <property type="term" value="F:4 iron, 4 sulfur cluster binding"/>
    <property type="evidence" value="ECO:0007669"/>
    <property type="project" value="UniProtKB-KW"/>
</dbReference>
<evidence type="ECO:0000256" key="2">
    <source>
        <dbReference type="ARBA" id="ARBA00022723"/>
    </source>
</evidence>
<dbReference type="PANTHER" id="PTHR43498">
    <property type="entry name" value="FERREDOXIN:COB-COM HETERODISULFIDE REDUCTASE SUBUNIT A"/>
    <property type="match status" value="1"/>
</dbReference>
<dbReference type="Pfam" id="PF12831">
    <property type="entry name" value="FAD_oxidored"/>
    <property type="match status" value="1"/>
</dbReference>
<evidence type="ECO:0000256" key="4">
    <source>
        <dbReference type="ARBA" id="ARBA00023004"/>
    </source>
</evidence>
<dbReference type="Proteomes" id="UP000198748">
    <property type="component" value="Unassembled WGS sequence"/>
</dbReference>
<evidence type="ECO:0000313" key="6">
    <source>
        <dbReference type="EMBL" id="SDE88464.1"/>
    </source>
</evidence>
<keyword evidence="1" id="KW-0004">4Fe-4S</keyword>
<dbReference type="STRING" id="659014.SAMN04487996_107281"/>
<dbReference type="SUPFAM" id="SSF51905">
    <property type="entry name" value="FAD/NAD(P)-binding domain"/>
    <property type="match status" value="1"/>
</dbReference>
<reference evidence="7" key="1">
    <citation type="submission" date="2016-10" db="EMBL/GenBank/DDBJ databases">
        <authorList>
            <person name="Varghese N."/>
            <person name="Submissions S."/>
        </authorList>
    </citation>
    <scope>NUCLEOTIDE SEQUENCE [LARGE SCALE GENOMIC DNA]</scope>
    <source>
        <strain evidence="7">DSM 25329</strain>
    </source>
</reference>